<gene>
    <name evidence="14" type="ORF">GTW51_07285</name>
</gene>
<protein>
    <recommendedName>
        <fullName evidence="11">Oligopeptide transport system permease protein OppC</fullName>
    </recommendedName>
</protein>
<feature type="transmembrane region" description="Helical" evidence="12">
    <location>
        <begin position="170"/>
        <end position="188"/>
    </location>
</feature>
<name>A0A6L9MFP8_9HYPH</name>
<feature type="transmembrane region" description="Helical" evidence="12">
    <location>
        <begin position="227"/>
        <end position="252"/>
    </location>
</feature>
<evidence type="ECO:0000256" key="12">
    <source>
        <dbReference type="RuleBase" id="RU363032"/>
    </source>
</evidence>
<evidence type="ECO:0000256" key="11">
    <source>
        <dbReference type="ARBA" id="ARBA00072251"/>
    </source>
</evidence>
<evidence type="ECO:0000256" key="5">
    <source>
        <dbReference type="ARBA" id="ARBA00022692"/>
    </source>
</evidence>
<evidence type="ECO:0000256" key="6">
    <source>
        <dbReference type="ARBA" id="ARBA00022856"/>
    </source>
</evidence>
<dbReference type="InterPro" id="IPR050366">
    <property type="entry name" value="BP-dependent_transpt_permease"/>
</dbReference>
<proteinExistence type="inferred from homology"/>
<dbReference type="Gene3D" id="1.10.3720.10">
    <property type="entry name" value="MetI-like"/>
    <property type="match status" value="1"/>
</dbReference>
<evidence type="ECO:0000256" key="2">
    <source>
        <dbReference type="ARBA" id="ARBA00022448"/>
    </source>
</evidence>
<keyword evidence="9 12" id="KW-0472">Membrane</keyword>
<evidence type="ECO:0000313" key="15">
    <source>
        <dbReference type="Proteomes" id="UP000476332"/>
    </source>
</evidence>
<dbReference type="Proteomes" id="UP000476332">
    <property type="component" value="Unassembled WGS sequence"/>
</dbReference>
<feature type="transmembrane region" description="Helical" evidence="12">
    <location>
        <begin position="272"/>
        <end position="295"/>
    </location>
</feature>
<evidence type="ECO:0000256" key="9">
    <source>
        <dbReference type="ARBA" id="ARBA00023136"/>
    </source>
</evidence>
<evidence type="ECO:0000256" key="7">
    <source>
        <dbReference type="ARBA" id="ARBA00022927"/>
    </source>
</evidence>
<dbReference type="GO" id="GO:0015031">
    <property type="term" value="P:protein transport"/>
    <property type="evidence" value="ECO:0007669"/>
    <property type="project" value="UniProtKB-KW"/>
</dbReference>
<dbReference type="RefSeq" id="WP_163043233.1">
    <property type="nucleotide sequence ID" value="NZ_JAAAMJ010000003.1"/>
</dbReference>
<feature type="domain" description="ABC transmembrane type-1" evidence="13">
    <location>
        <begin position="106"/>
        <end position="295"/>
    </location>
</feature>
<dbReference type="Pfam" id="PF12911">
    <property type="entry name" value="OppC_N"/>
    <property type="match status" value="1"/>
</dbReference>
<comment type="similarity">
    <text evidence="10">Belongs to the binding-protein-dependent transport system permease family. OppBC subfamily.</text>
</comment>
<keyword evidence="5 12" id="KW-0812">Transmembrane</keyword>
<comment type="caution">
    <text evidence="14">The sequence shown here is derived from an EMBL/GenBank/DDBJ whole genome shotgun (WGS) entry which is preliminary data.</text>
</comment>
<dbReference type="InterPro" id="IPR000515">
    <property type="entry name" value="MetI-like"/>
</dbReference>
<dbReference type="CDD" id="cd06261">
    <property type="entry name" value="TM_PBP2"/>
    <property type="match status" value="1"/>
</dbReference>
<evidence type="ECO:0000256" key="3">
    <source>
        <dbReference type="ARBA" id="ARBA00022475"/>
    </source>
</evidence>
<dbReference type="PANTHER" id="PTHR43386:SF2">
    <property type="entry name" value="OLIGOPEPTIDE TRANSPORT SYSTEM PERMEASE PROTEIN OPPC"/>
    <property type="match status" value="1"/>
</dbReference>
<feature type="transmembrane region" description="Helical" evidence="12">
    <location>
        <begin position="108"/>
        <end position="133"/>
    </location>
</feature>
<evidence type="ECO:0000313" key="14">
    <source>
        <dbReference type="EMBL" id="NDV86501.1"/>
    </source>
</evidence>
<evidence type="ECO:0000256" key="8">
    <source>
        <dbReference type="ARBA" id="ARBA00022989"/>
    </source>
</evidence>
<keyword evidence="6" id="KW-0571">Peptide transport</keyword>
<dbReference type="PANTHER" id="PTHR43386">
    <property type="entry name" value="OLIGOPEPTIDE TRANSPORT SYSTEM PERMEASE PROTEIN APPC"/>
    <property type="match status" value="1"/>
</dbReference>
<keyword evidence="8 12" id="KW-1133">Transmembrane helix</keyword>
<organism evidence="14 15">
    <name type="scientific">Aurantimonas aggregata</name>
    <dbReference type="NCBI Taxonomy" id="2047720"/>
    <lineage>
        <taxon>Bacteria</taxon>
        <taxon>Pseudomonadati</taxon>
        <taxon>Pseudomonadota</taxon>
        <taxon>Alphaproteobacteria</taxon>
        <taxon>Hyphomicrobiales</taxon>
        <taxon>Aurantimonadaceae</taxon>
        <taxon>Aurantimonas</taxon>
    </lineage>
</organism>
<feature type="transmembrane region" description="Helical" evidence="12">
    <location>
        <begin position="43"/>
        <end position="65"/>
    </location>
</feature>
<keyword evidence="7" id="KW-0653">Protein transport</keyword>
<dbReference type="EMBL" id="JAAAMJ010000003">
    <property type="protein sequence ID" value="NDV86501.1"/>
    <property type="molecule type" value="Genomic_DNA"/>
</dbReference>
<dbReference type="InterPro" id="IPR025966">
    <property type="entry name" value="OppC_N"/>
</dbReference>
<sequence>MTLFVDKREALEKVFVPTDTEMPAGKPRSLTRDAMRRLFANKAAVVSLVLLALIVLAALIGPLLVPYDYETPDWSAFGAPPSIESGHYFGTDQNGRDLLARTLYGTRVSLLVAVIATTVSVIVGVLYGAISGFVGGRVDQAMMRFVDVMYALPYILFVILLMVIFGRNVYLLFAAIGLLEWLTMARIVRGQTLSLKEREFVEAARASGVATFPIILRHIVPNLVGPVVIYATLTIPEIVITESFLSYLGFGVQEPLTSLGTLISEGSDLLEVSPWLLLFPGGFLVTLLLAFAFVGDGLRDAFDPKDR</sequence>
<reference evidence="14 15" key="1">
    <citation type="submission" date="2020-01" db="EMBL/GenBank/DDBJ databases">
        <title>Genomes of bacteria type strains.</title>
        <authorList>
            <person name="Chen J."/>
            <person name="Zhu S."/>
            <person name="Chen J."/>
        </authorList>
    </citation>
    <scope>NUCLEOTIDE SEQUENCE [LARGE SCALE GENOMIC DNA]</scope>
    <source>
        <strain evidence="14 15">KCTC 52919</strain>
    </source>
</reference>
<feature type="transmembrane region" description="Helical" evidence="12">
    <location>
        <begin position="145"/>
        <end position="164"/>
    </location>
</feature>
<accession>A0A6L9MFP8</accession>
<comment type="subcellular location">
    <subcellularLocation>
        <location evidence="1">Cell inner membrane</location>
        <topology evidence="1">Multi-pass membrane protein</topology>
    </subcellularLocation>
    <subcellularLocation>
        <location evidence="12">Cell membrane</location>
        <topology evidence="12">Multi-pass membrane protein</topology>
    </subcellularLocation>
</comment>
<evidence type="ECO:0000256" key="1">
    <source>
        <dbReference type="ARBA" id="ARBA00004429"/>
    </source>
</evidence>
<evidence type="ECO:0000259" key="13">
    <source>
        <dbReference type="PROSITE" id="PS50928"/>
    </source>
</evidence>
<dbReference type="AlphaFoldDB" id="A0A6L9MFP8"/>
<dbReference type="Pfam" id="PF00528">
    <property type="entry name" value="BPD_transp_1"/>
    <property type="match status" value="1"/>
</dbReference>
<dbReference type="GO" id="GO:0055085">
    <property type="term" value="P:transmembrane transport"/>
    <property type="evidence" value="ECO:0007669"/>
    <property type="project" value="InterPro"/>
</dbReference>
<keyword evidence="15" id="KW-1185">Reference proteome</keyword>
<dbReference type="PROSITE" id="PS50928">
    <property type="entry name" value="ABC_TM1"/>
    <property type="match status" value="1"/>
</dbReference>
<evidence type="ECO:0000256" key="4">
    <source>
        <dbReference type="ARBA" id="ARBA00022519"/>
    </source>
</evidence>
<dbReference type="GO" id="GO:0005886">
    <property type="term" value="C:plasma membrane"/>
    <property type="evidence" value="ECO:0007669"/>
    <property type="project" value="UniProtKB-SubCell"/>
</dbReference>
<dbReference type="GO" id="GO:0015833">
    <property type="term" value="P:peptide transport"/>
    <property type="evidence" value="ECO:0007669"/>
    <property type="project" value="UniProtKB-KW"/>
</dbReference>
<keyword evidence="4" id="KW-0997">Cell inner membrane</keyword>
<dbReference type="SUPFAM" id="SSF161098">
    <property type="entry name" value="MetI-like"/>
    <property type="match status" value="1"/>
</dbReference>
<keyword evidence="2 12" id="KW-0813">Transport</keyword>
<dbReference type="InterPro" id="IPR035906">
    <property type="entry name" value="MetI-like_sf"/>
</dbReference>
<evidence type="ECO:0000256" key="10">
    <source>
        <dbReference type="ARBA" id="ARBA00024202"/>
    </source>
</evidence>
<keyword evidence="3" id="KW-1003">Cell membrane</keyword>